<evidence type="ECO:0000313" key="2">
    <source>
        <dbReference type="EMBL" id="UQC83916.1"/>
    </source>
</evidence>
<organism evidence="2 3">
    <name type="scientific">Colletotrichum lupini</name>
    <dbReference type="NCBI Taxonomy" id="145971"/>
    <lineage>
        <taxon>Eukaryota</taxon>
        <taxon>Fungi</taxon>
        <taxon>Dikarya</taxon>
        <taxon>Ascomycota</taxon>
        <taxon>Pezizomycotina</taxon>
        <taxon>Sordariomycetes</taxon>
        <taxon>Hypocreomycetidae</taxon>
        <taxon>Glomerellales</taxon>
        <taxon>Glomerellaceae</taxon>
        <taxon>Colletotrichum</taxon>
        <taxon>Colletotrichum acutatum species complex</taxon>
    </lineage>
</organism>
<dbReference type="KEGG" id="clup:CLUP02_09412"/>
<evidence type="ECO:0000256" key="1">
    <source>
        <dbReference type="SAM" id="MobiDB-lite"/>
    </source>
</evidence>
<proteinExistence type="predicted"/>
<gene>
    <name evidence="2" type="ORF">CLUP02_09412</name>
</gene>
<feature type="compositionally biased region" description="Low complexity" evidence="1">
    <location>
        <begin position="13"/>
        <end position="24"/>
    </location>
</feature>
<dbReference type="EMBL" id="CP019476">
    <property type="protein sequence ID" value="UQC83916.1"/>
    <property type="molecule type" value="Genomic_DNA"/>
</dbReference>
<evidence type="ECO:0000313" key="3">
    <source>
        <dbReference type="Proteomes" id="UP000830671"/>
    </source>
</evidence>
<feature type="compositionally biased region" description="Basic and acidic residues" evidence="1">
    <location>
        <begin position="1"/>
        <end position="12"/>
    </location>
</feature>
<dbReference type="GeneID" id="73343400"/>
<dbReference type="AlphaFoldDB" id="A0A9Q8WHX9"/>
<protein>
    <submittedName>
        <fullName evidence="2">Uncharacterized protein</fullName>
    </submittedName>
</protein>
<dbReference type="RefSeq" id="XP_049145534.1">
    <property type="nucleotide sequence ID" value="XM_049288390.1"/>
</dbReference>
<name>A0A9Q8WHX9_9PEZI</name>
<dbReference type="Proteomes" id="UP000830671">
    <property type="component" value="Chromosome 4"/>
</dbReference>
<feature type="region of interest" description="Disordered" evidence="1">
    <location>
        <begin position="1"/>
        <end position="26"/>
    </location>
</feature>
<reference evidence="2" key="1">
    <citation type="journal article" date="2021" name="Mol. Plant Microbe Interact.">
        <title>Complete Genome Sequence of the Plant-Pathogenic Fungus Colletotrichum lupini.</title>
        <authorList>
            <person name="Baroncelli R."/>
            <person name="Pensec F."/>
            <person name="Da Lio D."/>
            <person name="Boufleur T."/>
            <person name="Vicente I."/>
            <person name="Sarrocco S."/>
            <person name="Picot A."/>
            <person name="Baraldi E."/>
            <person name="Sukno S."/>
            <person name="Thon M."/>
            <person name="Le Floch G."/>
        </authorList>
    </citation>
    <scope>NUCLEOTIDE SEQUENCE</scope>
    <source>
        <strain evidence="2">IMI 504893</strain>
    </source>
</reference>
<accession>A0A9Q8WHX9</accession>
<keyword evidence="3" id="KW-1185">Reference proteome</keyword>
<sequence>MSVKFAARDKLETGNTTQGTLQQQPASPMRVKARCPFVLKLHSASVDGGPIKESTEHLPNTKCQVLDGVLLRGPSHQNIAVDVKYSSSYWFALPHRIDEPIFHFANCHIRLSMCRAGLGFCVAPWAVGAPKEGKSTTAPCPPALFSLVALGGSVKMRAVHTDTGLQDLLPSGDFRWRIVDKLQRNGHHNGLSFRGNQRSLRWKSRAGEESVPGPFTVHRSRVLSPTKSTALANESLWKGASKRPYEASYRPALYPARAILDLHIWGGIPILGRTR</sequence>